<proteinExistence type="predicted"/>
<name>A0A069CV65_WEIOS</name>
<gene>
    <name evidence="2" type="ORF">WOSG25_130470</name>
</gene>
<accession>A0A069CV65</accession>
<feature type="coiled-coil region" evidence="1">
    <location>
        <begin position="119"/>
        <end position="209"/>
    </location>
</feature>
<dbReference type="Proteomes" id="UP000030643">
    <property type="component" value="Unassembled WGS sequence"/>
</dbReference>
<dbReference type="RefSeq" id="WP_027699639.1">
    <property type="nucleotide sequence ID" value="NZ_DF820496.1"/>
</dbReference>
<dbReference type="AlphaFoldDB" id="A0A069CV65"/>
<dbReference type="STRING" id="1329250.WOSG25_130470"/>
<keyword evidence="3" id="KW-1185">Reference proteome</keyword>
<sequence>MQKNQHLKTSSFWSGFKDLLFGRDDQTSVNTKPQAAGKNQLGNIGGSGVVKANTTGKVVIENYLTHLTTYNELLVNYQDARAALVEQQASLAELAEGLAEQQTDYQIGLQTFELTKTAYDKALAEYEELAVEFKLADENQTKLTSGYLNKKLALEKLETKLAKLQEQDQIKTAEYAKFKTQYDQAKYSLEQLNRQFADAQRVYQEVKGRYDDQAIIFQTRKDNFQTAYAVVTKFEALQRKYERVLVKKGHFEHDLKVINAKILTLTESTLSKETVYNFIVPSFKDLAGKYEQQEAKFNAILKQFTATKQVYETAAAKVTGLTNSYDEMNAAKHPNPTILTYIEKGSGRCTI</sequence>
<dbReference type="EMBL" id="DF820496">
    <property type="protein sequence ID" value="GAK31695.1"/>
    <property type="molecule type" value="Genomic_DNA"/>
</dbReference>
<evidence type="ECO:0000313" key="2">
    <source>
        <dbReference type="EMBL" id="GAK31695.1"/>
    </source>
</evidence>
<protein>
    <submittedName>
        <fullName evidence="2">Uncharacterized protein</fullName>
    </submittedName>
</protein>
<dbReference type="eggNOG" id="COG1196">
    <property type="taxonomic scope" value="Bacteria"/>
</dbReference>
<evidence type="ECO:0000256" key="1">
    <source>
        <dbReference type="SAM" id="Coils"/>
    </source>
</evidence>
<evidence type="ECO:0000313" key="3">
    <source>
        <dbReference type="Proteomes" id="UP000030643"/>
    </source>
</evidence>
<keyword evidence="1" id="KW-0175">Coiled coil</keyword>
<reference evidence="3" key="1">
    <citation type="journal article" date="2014" name="Genome Announc.">
        <title>Draft genome sequence of Weissella oryzae SG25T, isolated from fermented rice grains.</title>
        <authorList>
            <person name="Tanizawa Y."/>
            <person name="Fujisawa T."/>
            <person name="Mochizuki T."/>
            <person name="Kaminuma E."/>
            <person name="Suzuki Y."/>
            <person name="Nakamura Y."/>
            <person name="Tohno M."/>
        </authorList>
    </citation>
    <scope>NUCLEOTIDE SEQUENCE [LARGE SCALE GENOMIC DNA]</scope>
    <source>
        <strain evidence="3">DSM 25784 / JCM 18191 / LMG 30913 / SG25</strain>
    </source>
</reference>
<organism evidence="2 3">
    <name type="scientific">Weissella oryzae (strain DSM 25784 / JCM 18191 / LMG 30913 / SG25)</name>
    <dbReference type="NCBI Taxonomy" id="1329250"/>
    <lineage>
        <taxon>Bacteria</taxon>
        <taxon>Bacillati</taxon>
        <taxon>Bacillota</taxon>
        <taxon>Bacilli</taxon>
        <taxon>Lactobacillales</taxon>
        <taxon>Lactobacillaceae</taxon>
        <taxon>Weissella</taxon>
    </lineage>
</organism>